<organism evidence="1 2">
    <name type="scientific">Gigaspora margarita</name>
    <dbReference type="NCBI Taxonomy" id="4874"/>
    <lineage>
        <taxon>Eukaryota</taxon>
        <taxon>Fungi</taxon>
        <taxon>Fungi incertae sedis</taxon>
        <taxon>Mucoromycota</taxon>
        <taxon>Glomeromycotina</taxon>
        <taxon>Glomeromycetes</taxon>
        <taxon>Diversisporales</taxon>
        <taxon>Gigasporaceae</taxon>
        <taxon>Gigaspora</taxon>
    </lineage>
</organism>
<evidence type="ECO:0000313" key="1">
    <source>
        <dbReference type="EMBL" id="CAG8799597.1"/>
    </source>
</evidence>
<evidence type="ECO:0000313" key="2">
    <source>
        <dbReference type="Proteomes" id="UP000789901"/>
    </source>
</evidence>
<name>A0ABN7VTZ2_GIGMA</name>
<dbReference type="EMBL" id="CAJVQB010022436">
    <property type="protein sequence ID" value="CAG8799597.1"/>
    <property type="molecule type" value="Genomic_DNA"/>
</dbReference>
<reference evidence="1 2" key="1">
    <citation type="submission" date="2021-06" db="EMBL/GenBank/DDBJ databases">
        <authorList>
            <person name="Kallberg Y."/>
            <person name="Tangrot J."/>
            <person name="Rosling A."/>
        </authorList>
    </citation>
    <scope>NUCLEOTIDE SEQUENCE [LARGE SCALE GENOMIC DNA]</scope>
    <source>
        <strain evidence="1 2">120-4 pot B 10/14</strain>
    </source>
</reference>
<sequence>VLLTVLEYGIWTLVQKNLLTQTFIGRICEIKMSEYDYRRLCRKVEACGYNVEAMRNGLERAVINGQFIGEYDNGLVVFKPVSVWKAIRNRITGLRYQSARAGLRIVGKRIGFTNNNVQVIKIEGSFFIMNILHCLTTAFQIECFDERVPAEKQAYMNFLRRESKGITDITHRLGYQHGRPLNISLDNDCSNRNFIPIYQ</sequence>
<comment type="caution">
    <text evidence="1">The sequence shown here is derived from an EMBL/GenBank/DDBJ whole genome shotgun (WGS) entry which is preliminary data.</text>
</comment>
<proteinExistence type="predicted"/>
<gene>
    <name evidence="1" type="ORF">GMARGA_LOCUS22822</name>
</gene>
<dbReference type="Proteomes" id="UP000789901">
    <property type="component" value="Unassembled WGS sequence"/>
</dbReference>
<accession>A0ABN7VTZ2</accession>
<feature type="non-terminal residue" evidence="1">
    <location>
        <position position="1"/>
    </location>
</feature>
<keyword evidence="2" id="KW-1185">Reference proteome</keyword>
<protein>
    <submittedName>
        <fullName evidence="1">25161_t:CDS:1</fullName>
    </submittedName>
</protein>